<evidence type="ECO:0000313" key="2">
    <source>
        <dbReference type="EMBL" id="MCA9757697.1"/>
    </source>
</evidence>
<name>A0A956NE60_UNCEI</name>
<gene>
    <name evidence="2" type="ORF">KDA27_17990</name>
</gene>
<dbReference type="AlphaFoldDB" id="A0A956NE60"/>
<reference evidence="2" key="1">
    <citation type="submission" date="2020-04" db="EMBL/GenBank/DDBJ databases">
        <authorList>
            <person name="Zhang T."/>
        </authorList>
    </citation>
    <scope>NUCLEOTIDE SEQUENCE</scope>
    <source>
        <strain evidence="2">HKST-UBA02</strain>
    </source>
</reference>
<proteinExistence type="predicted"/>
<feature type="region of interest" description="Disordered" evidence="1">
    <location>
        <begin position="210"/>
        <end position="264"/>
    </location>
</feature>
<organism evidence="2 3">
    <name type="scientific">Eiseniibacteriota bacterium</name>
    <dbReference type="NCBI Taxonomy" id="2212470"/>
    <lineage>
        <taxon>Bacteria</taxon>
        <taxon>Candidatus Eiseniibacteriota</taxon>
    </lineage>
</organism>
<protein>
    <submittedName>
        <fullName evidence="2">Uncharacterized protein</fullName>
    </submittedName>
</protein>
<feature type="compositionally biased region" description="Polar residues" evidence="1">
    <location>
        <begin position="225"/>
        <end position="264"/>
    </location>
</feature>
<evidence type="ECO:0000256" key="1">
    <source>
        <dbReference type="SAM" id="MobiDB-lite"/>
    </source>
</evidence>
<accession>A0A956NE60</accession>
<dbReference type="EMBL" id="JAGQHS010000113">
    <property type="protein sequence ID" value="MCA9757697.1"/>
    <property type="molecule type" value="Genomic_DNA"/>
</dbReference>
<reference evidence="2" key="2">
    <citation type="journal article" date="2021" name="Microbiome">
        <title>Successional dynamics and alternative stable states in a saline activated sludge microbial community over 9 years.</title>
        <authorList>
            <person name="Wang Y."/>
            <person name="Ye J."/>
            <person name="Ju F."/>
            <person name="Liu L."/>
            <person name="Boyd J.A."/>
            <person name="Deng Y."/>
            <person name="Parks D.H."/>
            <person name="Jiang X."/>
            <person name="Yin X."/>
            <person name="Woodcroft B.J."/>
            <person name="Tyson G.W."/>
            <person name="Hugenholtz P."/>
            <person name="Polz M.F."/>
            <person name="Zhang T."/>
        </authorList>
    </citation>
    <scope>NUCLEOTIDE SEQUENCE</scope>
    <source>
        <strain evidence="2">HKST-UBA02</strain>
    </source>
</reference>
<sequence length="264" mass="28906">MRTPSLTTSPNRILMIYSVFHLVLLRAARIVQLNPEILAKFEAAHNAFAALITARDEAQLVLVESTAYWTRGRRQVERGIRDFAYAVLGVVQEDRSAPRYRAYFPDGYGYVSKVPTSELIKAGDKILAQLAQVPEEQLASAGADLSVVLEEAKGVQARYEEARDHFDAAKNAVEVGKRPWREAYRASYYALQILHADDPRQAEDYFRQVSSKNRSEDDGLDAMSSVDQRANGSADSSVNGAAGSSVNGTAGSDSGSQNETLSVS</sequence>
<evidence type="ECO:0000313" key="3">
    <source>
        <dbReference type="Proteomes" id="UP000739538"/>
    </source>
</evidence>
<comment type="caution">
    <text evidence="2">The sequence shown here is derived from an EMBL/GenBank/DDBJ whole genome shotgun (WGS) entry which is preliminary data.</text>
</comment>
<dbReference type="Proteomes" id="UP000739538">
    <property type="component" value="Unassembled WGS sequence"/>
</dbReference>